<accession>A0A095Y360</accession>
<dbReference type="eggNOG" id="ENOG50312Q2">
    <property type="taxonomic scope" value="Bacteria"/>
</dbReference>
<protein>
    <recommendedName>
        <fullName evidence="3">Cholesterol esterase</fullName>
    </recommendedName>
</protein>
<organism evidence="1 2">
    <name type="scientific">Corynebacterium freneyi DNF00450</name>
    <dbReference type="NCBI Taxonomy" id="1287475"/>
    <lineage>
        <taxon>Bacteria</taxon>
        <taxon>Bacillati</taxon>
        <taxon>Actinomycetota</taxon>
        <taxon>Actinomycetes</taxon>
        <taxon>Mycobacteriales</taxon>
        <taxon>Corynebacteriaceae</taxon>
        <taxon>Corynebacterium</taxon>
    </lineage>
</organism>
<dbReference type="Pfam" id="PF19741">
    <property type="entry name" value="DUF6230"/>
    <property type="match status" value="1"/>
</dbReference>
<evidence type="ECO:0008006" key="3">
    <source>
        <dbReference type="Google" id="ProtNLM"/>
    </source>
</evidence>
<dbReference type="AlphaFoldDB" id="A0A095Y360"/>
<name>A0A095Y360_9CORY</name>
<proteinExistence type="predicted"/>
<comment type="caution">
    <text evidence="1">The sequence shown here is derived from an EMBL/GenBank/DDBJ whole genome shotgun (WGS) entry which is preliminary data.</text>
</comment>
<sequence length="191" mass="18764">MGRINPLRAVLGVGVGLALAGGTGVAVAQGGLTANLALSGTIFNVSMGNVDGEDFSLFVGGEELPDGTIPASKLRFGTASASDLCVSAPLRGLPGVGDAIFVLKVPGENTVQATDLVVGATVLRGNLVLDNPQIGIDASQVDGAAPANAWGIASRGVSVQAQEIRASSIGAGSLTASGFDIGVKKGHEGGC</sequence>
<evidence type="ECO:0000313" key="2">
    <source>
        <dbReference type="Proteomes" id="UP000029548"/>
    </source>
</evidence>
<dbReference type="Proteomes" id="UP000029548">
    <property type="component" value="Unassembled WGS sequence"/>
</dbReference>
<dbReference type="EMBL" id="JRNE01000048">
    <property type="protein sequence ID" value="KGF16850.1"/>
    <property type="molecule type" value="Genomic_DNA"/>
</dbReference>
<evidence type="ECO:0000313" key="1">
    <source>
        <dbReference type="EMBL" id="KGF16850.1"/>
    </source>
</evidence>
<dbReference type="InterPro" id="IPR046198">
    <property type="entry name" value="DUF6230"/>
</dbReference>
<dbReference type="RefSeq" id="WP_035122038.1">
    <property type="nucleotide sequence ID" value="NZ_JRNE01000048.1"/>
</dbReference>
<reference evidence="1 2" key="1">
    <citation type="submission" date="2014-07" db="EMBL/GenBank/DDBJ databases">
        <authorList>
            <person name="McCorrison J."/>
            <person name="Sanka R."/>
            <person name="Torralba M."/>
            <person name="Gillis M."/>
            <person name="Haft D.H."/>
            <person name="Methe B."/>
            <person name="Sutton G."/>
            <person name="Nelson K.E."/>
        </authorList>
    </citation>
    <scope>NUCLEOTIDE SEQUENCE [LARGE SCALE GENOMIC DNA]</scope>
    <source>
        <strain evidence="1 2">DNF00450</strain>
    </source>
</reference>
<gene>
    <name evidence="1" type="ORF">HMPREF1650_06540</name>
</gene>